<dbReference type="Proteomes" id="UP001060085">
    <property type="component" value="Linkage Group LG06"/>
</dbReference>
<sequence length="110" mass="12132">MATHKLKAKEKKKKTHDIFIHDDGGLEEEKKGKEKKGKEKKENVAPLTAGGQPTLLDVSGGPWLVLKCPSFGSSKPPILCHATEPKSCERYPQGIFILKGIIDITQLLKE</sequence>
<name>A0ACC0ACA5_CATRO</name>
<reference evidence="2" key="1">
    <citation type="journal article" date="2023" name="Nat. Plants">
        <title>Single-cell RNA sequencing provides a high-resolution roadmap for understanding the multicellular compartmentation of specialized metabolism.</title>
        <authorList>
            <person name="Sun S."/>
            <person name="Shen X."/>
            <person name="Li Y."/>
            <person name="Li Y."/>
            <person name="Wang S."/>
            <person name="Li R."/>
            <person name="Zhang H."/>
            <person name="Shen G."/>
            <person name="Guo B."/>
            <person name="Wei J."/>
            <person name="Xu J."/>
            <person name="St-Pierre B."/>
            <person name="Chen S."/>
            <person name="Sun C."/>
        </authorList>
    </citation>
    <scope>NUCLEOTIDE SEQUENCE [LARGE SCALE GENOMIC DNA]</scope>
</reference>
<dbReference type="EMBL" id="CM044706">
    <property type="protein sequence ID" value="KAI5657618.1"/>
    <property type="molecule type" value="Genomic_DNA"/>
</dbReference>
<proteinExistence type="predicted"/>
<comment type="caution">
    <text evidence="1">The sequence shown here is derived from an EMBL/GenBank/DDBJ whole genome shotgun (WGS) entry which is preliminary data.</text>
</comment>
<organism evidence="1 2">
    <name type="scientific">Catharanthus roseus</name>
    <name type="common">Madagascar periwinkle</name>
    <name type="synonym">Vinca rosea</name>
    <dbReference type="NCBI Taxonomy" id="4058"/>
    <lineage>
        <taxon>Eukaryota</taxon>
        <taxon>Viridiplantae</taxon>
        <taxon>Streptophyta</taxon>
        <taxon>Embryophyta</taxon>
        <taxon>Tracheophyta</taxon>
        <taxon>Spermatophyta</taxon>
        <taxon>Magnoliopsida</taxon>
        <taxon>eudicotyledons</taxon>
        <taxon>Gunneridae</taxon>
        <taxon>Pentapetalae</taxon>
        <taxon>asterids</taxon>
        <taxon>lamiids</taxon>
        <taxon>Gentianales</taxon>
        <taxon>Apocynaceae</taxon>
        <taxon>Rauvolfioideae</taxon>
        <taxon>Vinceae</taxon>
        <taxon>Catharanthinae</taxon>
        <taxon>Catharanthus</taxon>
    </lineage>
</organism>
<evidence type="ECO:0000313" key="2">
    <source>
        <dbReference type="Proteomes" id="UP001060085"/>
    </source>
</evidence>
<gene>
    <name evidence="1" type="ORF">M9H77_26411</name>
</gene>
<protein>
    <submittedName>
        <fullName evidence="1">Uncharacterized protein</fullName>
    </submittedName>
</protein>
<keyword evidence="2" id="KW-1185">Reference proteome</keyword>
<accession>A0ACC0ACA5</accession>
<evidence type="ECO:0000313" key="1">
    <source>
        <dbReference type="EMBL" id="KAI5657618.1"/>
    </source>
</evidence>